<proteinExistence type="predicted"/>
<dbReference type="EMBL" id="OC003916">
    <property type="protein sequence ID" value="CAD7263875.1"/>
    <property type="molecule type" value="Genomic_DNA"/>
</dbReference>
<dbReference type="AlphaFoldDB" id="A0A7R9G2I2"/>
<evidence type="ECO:0000259" key="1">
    <source>
        <dbReference type="Pfam" id="PF15999"/>
    </source>
</evidence>
<dbReference type="Pfam" id="PF15999">
    <property type="entry name" value="DUF4774"/>
    <property type="match status" value="1"/>
</dbReference>
<gene>
    <name evidence="2" type="ORF">TSIB3V08_LOCUS7942</name>
</gene>
<feature type="domain" description="DUF4774" evidence="1">
    <location>
        <begin position="172"/>
        <end position="226"/>
    </location>
</feature>
<protein>
    <recommendedName>
        <fullName evidence="1">DUF4774 domain-containing protein</fullName>
    </recommendedName>
</protein>
<reference evidence="2" key="1">
    <citation type="submission" date="2020-11" db="EMBL/GenBank/DDBJ databases">
        <authorList>
            <person name="Tran Van P."/>
        </authorList>
    </citation>
    <scope>NUCLEOTIDE SEQUENCE</scope>
</reference>
<sequence>MGISKFGDRFLLLHRLANLQYGWPFMSPVLVHWYNENTPALYQPHNPPPSLLQHVVYPSSDPLSKVMYGELVPTSGGIILQQLGHSIDSSTHKLESKLMHTNEATILPERASNFNFRTGIASHIEGKFPFLRRFHLSLNGDVSSSGNIAMQKETSTKVPIDTNETKKNVTLLILKPYAEAVSGENGISLAVPVSHAVVGKGQSVNIQFDPSTVAIAGPGGVADAHADLLLTVVEPDEKS</sequence>
<evidence type="ECO:0000313" key="2">
    <source>
        <dbReference type="EMBL" id="CAD7263875.1"/>
    </source>
</evidence>
<dbReference type="InterPro" id="IPR031942">
    <property type="entry name" value="DUF4774"/>
</dbReference>
<organism evidence="2">
    <name type="scientific">Timema shepardi</name>
    <name type="common">Walking stick</name>
    <dbReference type="NCBI Taxonomy" id="629360"/>
    <lineage>
        <taxon>Eukaryota</taxon>
        <taxon>Metazoa</taxon>
        <taxon>Ecdysozoa</taxon>
        <taxon>Arthropoda</taxon>
        <taxon>Hexapoda</taxon>
        <taxon>Insecta</taxon>
        <taxon>Pterygota</taxon>
        <taxon>Neoptera</taxon>
        <taxon>Polyneoptera</taxon>
        <taxon>Phasmatodea</taxon>
        <taxon>Timematodea</taxon>
        <taxon>Timematoidea</taxon>
        <taxon>Timematidae</taxon>
        <taxon>Timema</taxon>
    </lineage>
</organism>
<accession>A0A7R9G2I2</accession>
<name>A0A7R9G2I2_TIMSH</name>